<dbReference type="InterPro" id="IPR053202">
    <property type="entry name" value="EGF_Rcpt_Signaling_Reg"/>
</dbReference>
<dbReference type="Gene3D" id="3.40.50.150">
    <property type="entry name" value="Vaccinia Virus protein VP39"/>
    <property type="match status" value="1"/>
</dbReference>
<name>A0AB39KVZ3_9CAUL</name>
<dbReference type="GO" id="GO:0032259">
    <property type="term" value="P:methylation"/>
    <property type="evidence" value="ECO:0007669"/>
    <property type="project" value="UniProtKB-KW"/>
</dbReference>
<feature type="domain" description="Methyltransferase FkbM" evidence="1">
    <location>
        <begin position="52"/>
        <end position="201"/>
    </location>
</feature>
<dbReference type="GO" id="GO:0006888">
    <property type="term" value="P:endoplasmic reticulum to Golgi vesicle-mediated transport"/>
    <property type="evidence" value="ECO:0007669"/>
    <property type="project" value="TreeGrafter"/>
</dbReference>
<dbReference type="InterPro" id="IPR006342">
    <property type="entry name" value="FkbM_mtfrase"/>
</dbReference>
<dbReference type="PANTHER" id="PTHR34009:SF2">
    <property type="entry name" value="PROTEIN STAR"/>
    <property type="match status" value="1"/>
</dbReference>
<reference evidence="2" key="1">
    <citation type="submission" date="2024-06" db="EMBL/GenBank/DDBJ databases">
        <title>Caulobacter inopinatus, sp. nov.</title>
        <authorList>
            <person name="Donachie S.P."/>
        </authorList>
    </citation>
    <scope>NUCLEOTIDE SEQUENCE</scope>
    <source>
        <strain evidence="2">73W</strain>
    </source>
</reference>
<dbReference type="GO" id="GO:0008168">
    <property type="term" value="F:methyltransferase activity"/>
    <property type="evidence" value="ECO:0007669"/>
    <property type="project" value="UniProtKB-KW"/>
</dbReference>
<sequence>MTQLQTLPARDYLRFLGDDALKVTYSQLGEDAIVHHLLIHKVRKLEGGFYVDVGAYHPRSLSNTKFLNILGWRGLNIDASEAAIAAFQQERPNDINVCSGVALEDGELAYYKFGGVAAANTLSRETAERWQQEQGWTLTETVMIPVRPLNAILNEHLPAGQEIDYMNVDIEGLDNAVIETFDFDKFRPKIISIELHGADLSAPKETPAVAHLLAQGYVLASINLITFIFVDGRLG</sequence>
<keyword evidence="2" id="KW-0808">Transferase</keyword>
<dbReference type="SUPFAM" id="SSF53335">
    <property type="entry name" value="S-adenosyl-L-methionine-dependent methyltransferases"/>
    <property type="match status" value="1"/>
</dbReference>
<dbReference type="RefSeq" id="WP_369061292.1">
    <property type="nucleotide sequence ID" value="NZ_CP158375.1"/>
</dbReference>
<dbReference type="Pfam" id="PF05050">
    <property type="entry name" value="Methyltransf_21"/>
    <property type="match status" value="1"/>
</dbReference>
<dbReference type="InterPro" id="IPR029063">
    <property type="entry name" value="SAM-dependent_MTases_sf"/>
</dbReference>
<keyword evidence="2" id="KW-0489">Methyltransferase</keyword>
<protein>
    <submittedName>
        <fullName evidence="2">FkbM family methyltransferase</fullName>
    </submittedName>
</protein>
<dbReference type="EMBL" id="CP158375">
    <property type="protein sequence ID" value="XDO97824.1"/>
    <property type="molecule type" value="Genomic_DNA"/>
</dbReference>
<dbReference type="GO" id="GO:0016197">
    <property type="term" value="P:endosomal transport"/>
    <property type="evidence" value="ECO:0007669"/>
    <property type="project" value="TreeGrafter"/>
</dbReference>
<dbReference type="GO" id="GO:0005886">
    <property type="term" value="C:plasma membrane"/>
    <property type="evidence" value="ECO:0007669"/>
    <property type="project" value="TreeGrafter"/>
</dbReference>
<dbReference type="GO" id="GO:0005737">
    <property type="term" value="C:cytoplasm"/>
    <property type="evidence" value="ECO:0007669"/>
    <property type="project" value="GOC"/>
</dbReference>
<organism evidence="2">
    <name type="scientific">Caulobacter sp. 73W</name>
    <dbReference type="NCBI Taxonomy" id="3161137"/>
    <lineage>
        <taxon>Bacteria</taxon>
        <taxon>Pseudomonadati</taxon>
        <taxon>Pseudomonadota</taxon>
        <taxon>Alphaproteobacteria</taxon>
        <taxon>Caulobacterales</taxon>
        <taxon>Caulobacteraceae</taxon>
        <taxon>Caulobacter</taxon>
    </lineage>
</organism>
<proteinExistence type="predicted"/>
<dbReference type="PANTHER" id="PTHR34009">
    <property type="entry name" value="PROTEIN STAR"/>
    <property type="match status" value="1"/>
</dbReference>
<accession>A0AB39KVZ3</accession>
<gene>
    <name evidence="2" type="ORF">ABOZ73_05225</name>
</gene>
<evidence type="ECO:0000313" key="2">
    <source>
        <dbReference type="EMBL" id="XDO97824.1"/>
    </source>
</evidence>
<dbReference type="AlphaFoldDB" id="A0AB39KVZ3"/>
<evidence type="ECO:0000259" key="1">
    <source>
        <dbReference type="Pfam" id="PF05050"/>
    </source>
</evidence>